<keyword evidence="1" id="KW-0472">Membrane</keyword>
<keyword evidence="3" id="KW-1185">Reference proteome</keyword>
<reference evidence="2 3" key="1">
    <citation type="submission" date="2020-09" db="EMBL/GenBank/DDBJ databases">
        <authorList>
            <person name="Chen X."/>
            <person name="Yi M."/>
            <person name="Jia K."/>
        </authorList>
    </citation>
    <scope>NUCLEOTIDE SEQUENCE [LARGE SCALE GENOMIC DNA]</scope>
</reference>
<keyword evidence="1" id="KW-1133">Transmembrane helix</keyword>
<evidence type="ECO:0000256" key="1">
    <source>
        <dbReference type="SAM" id="Phobius"/>
    </source>
</evidence>
<accession>A0A7S6IN99</accession>
<feature type="transmembrane region" description="Helical" evidence="1">
    <location>
        <begin position="40"/>
        <end position="62"/>
    </location>
</feature>
<sequence length="517" mass="57042">MRYWEYFARGLQLRVFQRLTNFLKRISLFVIKSPFKALKLILKFYVSLMLFVFCLITLTASFSARSTTVFDRAYSTSVPAATSESCEFNETIAERIAALNEGRNPDNGTAKTVSYSEPVRFTSNTSCDQATVYTWDSWQTNPDGTRFNERTNEAYFRRFGQVVRVPSCNNLGNDANGEFLYPDHTIQGTANGQDRCFTAYDLSDYDTCSTNNDVIASSSGPEQVCRELSDGSKCAMEKYSVNGAYAYSQMLEPSTCFDGPIAINPYEEDTDTPPQDDDGCLDMGNGVSACEADPNTTCPNGQCPTGCGTFDIGGGPVFVCLSSDEPEEPETIDPIETVEPIDITGEEYDTIRGTNQLLATQGAHIATMTAIGQEQRAEQVRTTTAVNGVGTKLDQQTTLLREIKENMEEGEEEPTASANFGDGKLYEANDYDQRNYGTVLISAVDEMKASPIYQSVDGFFEISLSGTCPTYTASVPYLNTNITIDQFCSQTMNSIWPLVKAIILLVFSFLAFRVAVL</sequence>
<name>A0A7S6IN99_9VIRU</name>
<feature type="transmembrane region" description="Helical" evidence="1">
    <location>
        <begin position="495"/>
        <end position="516"/>
    </location>
</feature>
<evidence type="ECO:0000313" key="2">
    <source>
        <dbReference type="EMBL" id="QOI66677.1"/>
    </source>
</evidence>
<keyword evidence="1" id="KW-0812">Transmembrane</keyword>
<proteinExistence type="predicted"/>
<dbReference type="EMBL" id="MT975991">
    <property type="protein sequence ID" value="QOI66677.1"/>
    <property type="molecule type" value="Genomic_DNA"/>
</dbReference>
<dbReference type="Proteomes" id="UP000595241">
    <property type="component" value="Segment"/>
</dbReference>
<evidence type="ECO:0000313" key="3">
    <source>
        <dbReference type="Proteomes" id="UP000595241"/>
    </source>
</evidence>
<organism evidence="2 3">
    <name type="scientific">Alteromonas phage phiAFP1</name>
    <dbReference type="NCBI Taxonomy" id="2776771"/>
    <lineage>
        <taxon>Viruses</taxon>
        <taxon>Monodnaviria</taxon>
        <taxon>Loebvirae</taxon>
        <taxon>Hofneiviricota</taxon>
        <taxon>Faserviricetes</taxon>
        <taxon>Tubulavirales</taxon>
        <taxon>Inoviridae</taxon>
        <taxon>Anademivirus</taxon>
        <taxon>Anademivirus AFP</taxon>
    </lineage>
</organism>
<protein>
    <submittedName>
        <fullName evidence="2">Putative capsid protein</fullName>
    </submittedName>
</protein>